<reference evidence="10 11" key="1">
    <citation type="journal article" date="2016" name="Sci. Rep.">
        <title>Metabolic traits of an uncultured archaeal lineage -MSBL1- from brine pools of the Red Sea.</title>
        <authorList>
            <person name="Mwirichia R."/>
            <person name="Alam I."/>
            <person name="Rashid M."/>
            <person name="Vinu M."/>
            <person name="Ba-Alawi W."/>
            <person name="Anthony Kamau A."/>
            <person name="Kamanda Ngugi D."/>
            <person name="Goker M."/>
            <person name="Klenk H.P."/>
            <person name="Bajic V."/>
            <person name="Stingl U."/>
        </authorList>
    </citation>
    <scope>NUCLEOTIDE SEQUENCE [LARGE SCALE GENOMIC DNA]</scope>
    <source>
        <strain evidence="10">SCGC-AAA261F17</strain>
    </source>
</reference>
<accession>A0A133V7X3</accession>
<feature type="binding site" evidence="6">
    <location>
        <position position="82"/>
    </location>
    <ligand>
        <name>substrate</name>
    </ligand>
</feature>
<feature type="binding site" evidence="6">
    <location>
        <position position="171"/>
    </location>
    <ligand>
        <name>NAD(+)</name>
        <dbReference type="ChEBI" id="CHEBI:57540"/>
    </ligand>
</feature>
<feature type="active site" description="Proton donor" evidence="5">
    <location>
        <position position="94"/>
    </location>
</feature>
<organism evidence="10 11">
    <name type="scientific">candidate division MSBL1 archaeon SCGC-AAA261F17</name>
    <dbReference type="NCBI Taxonomy" id="1698274"/>
    <lineage>
        <taxon>Archaea</taxon>
        <taxon>Methanobacteriati</taxon>
        <taxon>Methanobacteriota</taxon>
        <taxon>candidate division MSBL1</taxon>
    </lineage>
</organism>
<dbReference type="PATRIC" id="fig|1698274.3.peg.21"/>
<protein>
    <recommendedName>
        <fullName evidence="4">Glutamate dehydrogenase</fullName>
    </recommendedName>
</protein>
<name>A0A133V7X3_9EURY</name>
<dbReference type="Gene3D" id="3.40.50.10860">
    <property type="entry name" value="Leucine Dehydrogenase, chain A, domain 1"/>
    <property type="match status" value="1"/>
</dbReference>
<evidence type="ECO:0000256" key="1">
    <source>
        <dbReference type="ARBA" id="ARBA00006382"/>
    </source>
</evidence>
<evidence type="ECO:0000256" key="3">
    <source>
        <dbReference type="ARBA" id="ARBA00023002"/>
    </source>
</evidence>
<evidence type="ECO:0000256" key="4">
    <source>
        <dbReference type="PIRNR" id="PIRNR000185"/>
    </source>
</evidence>
<dbReference type="CDD" id="cd01076">
    <property type="entry name" value="NAD_bind_1_Glu_DH"/>
    <property type="match status" value="1"/>
</dbReference>
<evidence type="ECO:0000259" key="9">
    <source>
        <dbReference type="SMART" id="SM00839"/>
    </source>
</evidence>
<comment type="similarity">
    <text evidence="1 4 8">Belongs to the Glu/Leu/Phe/Val dehydrogenases family.</text>
</comment>
<feature type="binding site" evidence="6">
    <location>
        <position position="203"/>
    </location>
    <ligand>
        <name>NAD(+)</name>
        <dbReference type="ChEBI" id="CHEBI:57540"/>
    </ligand>
</feature>
<dbReference type="InterPro" id="IPR046346">
    <property type="entry name" value="Aminoacid_DH-like_N_sf"/>
</dbReference>
<feature type="binding site" evidence="6">
    <location>
        <position position="330"/>
    </location>
    <ligand>
        <name>substrate</name>
    </ligand>
</feature>
<sequence length="396" mass="42658">MLIDDGVIRSVGLSEKALDILSEPDRILQFKLRRHVPSYEIVDCYLVYHNTARGPPCKGGIRMSSDVTLDETVQLAEIMTYKNALMDLPFGGGKAGIVADSRLSREKKATLMQGFTHEIREELYSGAYVPAPDLGTGPSEMAEIFDETHVRATVTGKPVGVGGLPGREEATGYGVMINTKHAAQEILDAELSNLTVAVQGFGNVGYWACKFLSEEGAKIVAVTDSQGGTLQEDGINVGELNKYRIKNDTVKGYGGNDLSNRDLLRLDVDVLIPAAVGGVITREVAKNVQADLVVEGANAPVTKDGDKALDAKNVPVIPDILANAGGVVASYVEWRGGKSGSKTKKEETYATIEDNLLEAFNQVLDTQYQEEVPLRQAAMIVATTNLVDTMEGRGWI</sequence>
<dbReference type="SMART" id="SM00839">
    <property type="entry name" value="ELFV_dehydrog"/>
    <property type="match status" value="1"/>
</dbReference>
<dbReference type="InterPro" id="IPR006096">
    <property type="entry name" value="Glu/Leu/Phe/Val/Trp_DH_C"/>
</dbReference>
<dbReference type="Proteomes" id="UP000070035">
    <property type="component" value="Unassembled WGS sequence"/>
</dbReference>
<dbReference type="SUPFAM" id="SSF53223">
    <property type="entry name" value="Aminoacid dehydrogenase-like, N-terminal domain"/>
    <property type="match status" value="1"/>
</dbReference>
<proteinExistence type="inferred from homology"/>
<feature type="site" description="Important for catalysis" evidence="7">
    <location>
        <position position="133"/>
    </location>
</feature>
<dbReference type="PRINTS" id="PR00082">
    <property type="entry name" value="GLFDHDRGNASE"/>
</dbReference>
<evidence type="ECO:0000313" key="10">
    <source>
        <dbReference type="EMBL" id="KXB02522.1"/>
    </source>
</evidence>
<keyword evidence="3 4" id="KW-0560">Oxidoreductase</keyword>
<dbReference type="SUPFAM" id="SSF51735">
    <property type="entry name" value="NAD(P)-binding Rossmann-fold domains"/>
    <property type="match status" value="1"/>
</dbReference>
<evidence type="ECO:0000256" key="7">
    <source>
        <dbReference type="PIRSR" id="PIRSR000185-3"/>
    </source>
</evidence>
<feature type="binding site" evidence="6">
    <location>
        <position position="58"/>
    </location>
    <ligand>
        <name>substrate</name>
    </ligand>
</feature>
<keyword evidence="11" id="KW-1185">Reference proteome</keyword>
<keyword evidence="6" id="KW-0547">Nucleotide-binding</keyword>
<dbReference type="GO" id="GO:0004352">
    <property type="term" value="F:glutamate dehydrogenase (NAD+) activity"/>
    <property type="evidence" value="ECO:0007669"/>
    <property type="project" value="TreeGrafter"/>
</dbReference>
<comment type="caution">
    <text evidence="10">The sequence shown here is derived from an EMBL/GenBank/DDBJ whole genome shotgun (WGS) entry which is preliminary data.</text>
</comment>
<dbReference type="InterPro" id="IPR036291">
    <property type="entry name" value="NAD(P)-bd_dom_sf"/>
</dbReference>
<dbReference type="InterPro" id="IPR014362">
    <property type="entry name" value="Glu_DH"/>
</dbReference>
<evidence type="ECO:0000256" key="2">
    <source>
        <dbReference type="ARBA" id="ARBA00011643"/>
    </source>
</evidence>
<gene>
    <name evidence="10" type="ORF">AKJ44_00095</name>
</gene>
<dbReference type="PIRSF" id="PIRSF000185">
    <property type="entry name" value="Glu_DH"/>
    <property type="match status" value="1"/>
</dbReference>
<evidence type="ECO:0000256" key="8">
    <source>
        <dbReference type="RuleBase" id="RU004417"/>
    </source>
</evidence>
<dbReference type="InterPro" id="IPR033922">
    <property type="entry name" value="NAD_bind_Glu_DH"/>
</dbReference>
<dbReference type="InterPro" id="IPR006095">
    <property type="entry name" value="Glu/Leu/Phe/Val/Trp_DH"/>
</dbReference>
<dbReference type="InterPro" id="IPR006097">
    <property type="entry name" value="Glu/Leu/Phe/Val/Trp_DH_dimer"/>
</dbReference>
<feature type="domain" description="Glutamate/phenylalanine/leucine/valine/L-tryptophan dehydrogenase C-terminal" evidence="9">
    <location>
        <begin position="164"/>
        <end position="394"/>
    </location>
</feature>
<evidence type="ECO:0000256" key="5">
    <source>
        <dbReference type="PIRSR" id="PIRSR000185-1"/>
    </source>
</evidence>
<comment type="subunit">
    <text evidence="2">Homohexamer.</text>
</comment>
<dbReference type="AlphaFoldDB" id="A0A133V7X3"/>
<evidence type="ECO:0000256" key="6">
    <source>
        <dbReference type="PIRSR" id="PIRSR000185-2"/>
    </source>
</evidence>
<dbReference type="PANTHER" id="PTHR11606:SF13">
    <property type="entry name" value="GLUTAMATE DEHYDROGENASE 1, MITOCHONDRIAL"/>
    <property type="match status" value="1"/>
</dbReference>
<dbReference type="EMBL" id="LHXY01000001">
    <property type="protein sequence ID" value="KXB02522.1"/>
    <property type="molecule type" value="Genomic_DNA"/>
</dbReference>
<keyword evidence="6" id="KW-0520">NAD</keyword>
<dbReference type="GO" id="GO:0006538">
    <property type="term" value="P:L-glutamate catabolic process"/>
    <property type="evidence" value="ECO:0007669"/>
    <property type="project" value="TreeGrafter"/>
</dbReference>
<dbReference type="GO" id="GO:0000166">
    <property type="term" value="F:nucleotide binding"/>
    <property type="evidence" value="ECO:0007669"/>
    <property type="project" value="UniProtKB-KW"/>
</dbReference>
<dbReference type="PANTHER" id="PTHR11606">
    <property type="entry name" value="GLUTAMATE DEHYDROGENASE"/>
    <property type="match status" value="1"/>
</dbReference>
<dbReference type="Pfam" id="PF00208">
    <property type="entry name" value="ELFV_dehydrog"/>
    <property type="match status" value="1"/>
</dbReference>
<evidence type="ECO:0000313" key="11">
    <source>
        <dbReference type="Proteomes" id="UP000070035"/>
    </source>
</evidence>
<dbReference type="Gene3D" id="3.40.50.720">
    <property type="entry name" value="NAD(P)-binding Rossmann-like Domain"/>
    <property type="match status" value="1"/>
</dbReference>
<dbReference type="Pfam" id="PF02812">
    <property type="entry name" value="ELFV_dehydrog_N"/>
    <property type="match status" value="1"/>
</dbReference>